<dbReference type="Proteomes" id="UP000694866">
    <property type="component" value="Unplaced"/>
</dbReference>
<dbReference type="InterPro" id="IPR017915">
    <property type="entry name" value="Colipase_CS"/>
</dbReference>
<dbReference type="OrthoDB" id="121932at2759"/>
<accession>A0A9R1U3M4</accession>
<keyword evidence="2" id="KW-1185">Reference proteome</keyword>
<reference evidence="3" key="1">
    <citation type="submission" date="2025-08" db="UniProtKB">
        <authorList>
            <consortium name="RefSeq"/>
        </authorList>
    </citation>
    <scope>IDENTIFICATION</scope>
    <source>
        <strain evidence="3">USDA-PBARC FA_bdor</strain>
        <tissue evidence="3">Whole organism</tissue>
    </source>
</reference>
<dbReference type="KEGG" id="fas:105268227"/>
<evidence type="ECO:0000256" key="1">
    <source>
        <dbReference type="SAM" id="SignalP"/>
    </source>
</evidence>
<organism evidence="2 3">
    <name type="scientific">Fopius arisanus</name>
    <dbReference type="NCBI Taxonomy" id="64838"/>
    <lineage>
        <taxon>Eukaryota</taxon>
        <taxon>Metazoa</taxon>
        <taxon>Ecdysozoa</taxon>
        <taxon>Arthropoda</taxon>
        <taxon>Hexapoda</taxon>
        <taxon>Insecta</taxon>
        <taxon>Pterygota</taxon>
        <taxon>Neoptera</taxon>
        <taxon>Endopterygota</taxon>
        <taxon>Hymenoptera</taxon>
        <taxon>Apocrita</taxon>
        <taxon>Ichneumonoidea</taxon>
        <taxon>Braconidae</taxon>
        <taxon>Opiinae</taxon>
        <taxon>Fopius</taxon>
    </lineage>
</organism>
<dbReference type="GeneID" id="105268227"/>
<dbReference type="GO" id="GO:0008047">
    <property type="term" value="F:enzyme activator activity"/>
    <property type="evidence" value="ECO:0007669"/>
    <property type="project" value="InterPro"/>
</dbReference>
<keyword evidence="1" id="KW-0732">Signal</keyword>
<gene>
    <name evidence="3" type="primary">LOC105268227</name>
</gene>
<evidence type="ECO:0000313" key="3">
    <source>
        <dbReference type="RefSeq" id="XP_011305892.1"/>
    </source>
</evidence>
<dbReference type="GO" id="GO:0005576">
    <property type="term" value="C:extracellular region"/>
    <property type="evidence" value="ECO:0007669"/>
    <property type="project" value="InterPro"/>
</dbReference>
<feature type="signal peptide" evidence="1">
    <location>
        <begin position="1"/>
        <end position="17"/>
    </location>
</feature>
<dbReference type="PROSITE" id="PS00121">
    <property type="entry name" value="COLIPASE_1"/>
    <property type="match status" value="1"/>
</dbReference>
<dbReference type="GO" id="GO:0016042">
    <property type="term" value="P:lipid catabolic process"/>
    <property type="evidence" value="ECO:0007669"/>
    <property type="project" value="InterPro"/>
</dbReference>
<dbReference type="Gene3D" id="2.20.20.160">
    <property type="match status" value="1"/>
</dbReference>
<dbReference type="AlphaFoldDB" id="A0A9R1U3M4"/>
<feature type="chain" id="PRO_5040229545" evidence="1">
    <location>
        <begin position="18"/>
        <end position="237"/>
    </location>
</feature>
<sequence length="237" mass="28321">MWIYVTFFLIIIVISDGRYMRIKSKPRNVFFKYREGVTGEKTLPRCRPHDACNILYKRFWTDDIVERLCRCPNGEECPWTDKFDNYTMNVNNRSFLKEFPNFQFCDPVNPENICKPRKTAAVVRGEISDNHENLTAHRVRVTCYCPKSYFWHVQRYDYTDNKLYQRFRCSKQRMCGSYEFCGLVRNDLYSTYYRCSCPSGNLCIPKDKQLESTQEFLYSGPVINAYCDPWNISSTYY</sequence>
<dbReference type="GO" id="GO:0007586">
    <property type="term" value="P:digestion"/>
    <property type="evidence" value="ECO:0007669"/>
    <property type="project" value="InterPro"/>
</dbReference>
<proteinExistence type="predicted"/>
<protein>
    <submittedName>
        <fullName evidence="3">Uncharacterized protein isoform X1</fullName>
    </submittedName>
</protein>
<name>A0A9R1U3M4_9HYME</name>
<dbReference type="RefSeq" id="XP_011305892.1">
    <property type="nucleotide sequence ID" value="XM_011307590.1"/>
</dbReference>
<evidence type="ECO:0000313" key="2">
    <source>
        <dbReference type="Proteomes" id="UP000694866"/>
    </source>
</evidence>